<dbReference type="InterPro" id="IPR025961">
    <property type="entry name" value="Metal_resist"/>
</dbReference>
<feature type="transmembrane region" description="Helical" evidence="1">
    <location>
        <begin position="12"/>
        <end position="32"/>
    </location>
</feature>
<proteinExistence type="predicted"/>
<name>A0A3N4PME6_9BACT</name>
<accession>A0A3N4PME6</accession>
<dbReference type="EMBL" id="RPDH01000002">
    <property type="protein sequence ID" value="RPE08975.1"/>
    <property type="molecule type" value="Genomic_DNA"/>
</dbReference>
<keyword evidence="1" id="KW-1133">Transmembrane helix</keyword>
<dbReference type="Gene3D" id="1.20.120.1490">
    <property type="match status" value="1"/>
</dbReference>
<gene>
    <name evidence="2" type="ORF">EGT74_18350</name>
</gene>
<protein>
    <submittedName>
        <fullName evidence="2">Periplasmic heavy metal sensor</fullName>
    </submittedName>
</protein>
<dbReference type="Proteomes" id="UP000278351">
    <property type="component" value="Unassembled WGS sequence"/>
</dbReference>
<evidence type="ECO:0000256" key="1">
    <source>
        <dbReference type="SAM" id="Phobius"/>
    </source>
</evidence>
<dbReference type="RefSeq" id="WP_123847976.1">
    <property type="nucleotide sequence ID" value="NZ_RPDH01000002.1"/>
</dbReference>
<sequence>MKETFARNKVLSLLVLVLLLTNILMLVFFVWMKPEPKHAFKRDSRGDVMQVLEKEVGFSPAQMDQYKKLKDQHWDRMKPYFGEMRTARNNFYNLLNQASVPDSTVQRLADSIAAKQKQMDLQTFRHFEQVKAICTPEQQPRFDSLVQQVIKKMGGRRSQAKEDSVKH</sequence>
<dbReference type="AlphaFoldDB" id="A0A3N4PME6"/>
<dbReference type="OrthoDB" id="595025at2"/>
<keyword evidence="3" id="KW-1185">Reference proteome</keyword>
<comment type="caution">
    <text evidence="2">The sequence shown here is derived from an EMBL/GenBank/DDBJ whole genome shotgun (WGS) entry which is preliminary data.</text>
</comment>
<organism evidence="2 3">
    <name type="scientific">Chitinophaga lutea</name>
    <dbReference type="NCBI Taxonomy" id="2488634"/>
    <lineage>
        <taxon>Bacteria</taxon>
        <taxon>Pseudomonadati</taxon>
        <taxon>Bacteroidota</taxon>
        <taxon>Chitinophagia</taxon>
        <taxon>Chitinophagales</taxon>
        <taxon>Chitinophagaceae</taxon>
        <taxon>Chitinophaga</taxon>
    </lineage>
</organism>
<reference evidence="2 3" key="1">
    <citation type="submission" date="2018-11" db="EMBL/GenBank/DDBJ databases">
        <title>Chitinophaga lutea sp.nov., isolate from arsenic contaminated soil.</title>
        <authorList>
            <person name="Zong Y."/>
        </authorList>
    </citation>
    <scope>NUCLEOTIDE SEQUENCE [LARGE SCALE GENOMIC DNA]</scope>
    <source>
        <strain evidence="2 3">ZY74</strain>
    </source>
</reference>
<dbReference type="Pfam" id="PF13801">
    <property type="entry name" value="Metal_resist"/>
    <property type="match status" value="1"/>
</dbReference>
<evidence type="ECO:0000313" key="3">
    <source>
        <dbReference type="Proteomes" id="UP000278351"/>
    </source>
</evidence>
<keyword evidence="1" id="KW-0472">Membrane</keyword>
<keyword evidence="1" id="KW-0812">Transmembrane</keyword>
<evidence type="ECO:0000313" key="2">
    <source>
        <dbReference type="EMBL" id="RPE08975.1"/>
    </source>
</evidence>